<evidence type="ECO:0000313" key="1">
    <source>
        <dbReference type="EMBL" id="MCA9379919.1"/>
    </source>
</evidence>
<sequence length="157" mass="17956">YRFYIEDYPQGTYVNSSWNSFSVVGQNASLQLIMFEPTYDYADISFSDQKATVPTPDIETTEVFSNLIRGEERVVNGNQIKKSFSYRMYYPDPEKDVCYKLLPTDMMVENYIGCTSYKLKVKGVDAQIQASCSFDPDFSNASDTCDELIKSLKISKI</sequence>
<reference evidence="1" key="2">
    <citation type="journal article" date="2021" name="Microbiome">
        <title>Successional dynamics and alternative stable states in a saline activated sludge microbial community over 9 years.</title>
        <authorList>
            <person name="Wang Y."/>
            <person name="Ye J."/>
            <person name="Ju F."/>
            <person name="Liu L."/>
            <person name="Boyd J.A."/>
            <person name="Deng Y."/>
            <person name="Parks D.H."/>
            <person name="Jiang X."/>
            <person name="Yin X."/>
            <person name="Woodcroft B.J."/>
            <person name="Tyson G.W."/>
            <person name="Hugenholtz P."/>
            <person name="Polz M.F."/>
            <person name="Zhang T."/>
        </authorList>
    </citation>
    <scope>NUCLEOTIDE SEQUENCE</scope>
    <source>
        <strain evidence="1">HKST-UBA15</strain>
    </source>
</reference>
<dbReference type="EMBL" id="JAGQLL010000018">
    <property type="protein sequence ID" value="MCA9379919.1"/>
    <property type="molecule type" value="Genomic_DNA"/>
</dbReference>
<gene>
    <name evidence="1" type="ORF">KC675_01940</name>
</gene>
<reference evidence="1" key="1">
    <citation type="submission" date="2020-04" db="EMBL/GenBank/DDBJ databases">
        <authorList>
            <person name="Zhang T."/>
        </authorList>
    </citation>
    <scope>NUCLEOTIDE SEQUENCE</scope>
    <source>
        <strain evidence="1">HKST-UBA15</strain>
    </source>
</reference>
<organism evidence="1 2">
    <name type="scientific">Candidatus Dojkabacteria bacterium</name>
    <dbReference type="NCBI Taxonomy" id="2099670"/>
    <lineage>
        <taxon>Bacteria</taxon>
        <taxon>Candidatus Dojkabacteria</taxon>
    </lineage>
</organism>
<name>A0A955I8F8_9BACT</name>
<comment type="caution">
    <text evidence="1">The sequence shown here is derived from an EMBL/GenBank/DDBJ whole genome shotgun (WGS) entry which is preliminary data.</text>
</comment>
<dbReference type="Proteomes" id="UP000745577">
    <property type="component" value="Unassembled WGS sequence"/>
</dbReference>
<evidence type="ECO:0000313" key="2">
    <source>
        <dbReference type="Proteomes" id="UP000745577"/>
    </source>
</evidence>
<feature type="non-terminal residue" evidence="1">
    <location>
        <position position="1"/>
    </location>
</feature>
<dbReference type="AlphaFoldDB" id="A0A955I8F8"/>
<protein>
    <submittedName>
        <fullName evidence="1">Uncharacterized protein</fullName>
    </submittedName>
</protein>
<accession>A0A955I8F8</accession>
<proteinExistence type="predicted"/>